<dbReference type="Pfam" id="PF22028">
    <property type="entry name" value="DUF6934"/>
    <property type="match status" value="1"/>
</dbReference>
<dbReference type="RefSeq" id="WP_157306475.1">
    <property type="nucleotide sequence ID" value="NZ_WRXN01000004.1"/>
</dbReference>
<name>A0A7K1U3Z9_9BACT</name>
<organism evidence="1 2">
    <name type="scientific">Chitinophaga tropicalis</name>
    <dbReference type="NCBI Taxonomy" id="2683588"/>
    <lineage>
        <taxon>Bacteria</taxon>
        <taxon>Pseudomonadati</taxon>
        <taxon>Bacteroidota</taxon>
        <taxon>Chitinophagia</taxon>
        <taxon>Chitinophagales</taxon>
        <taxon>Chitinophagaceae</taxon>
        <taxon>Chitinophaga</taxon>
    </lineage>
</organism>
<evidence type="ECO:0000313" key="2">
    <source>
        <dbReference type="Proteomes" id="UP000461730"/>
    </source>
</evidence>
<dbReference type="EMBL" id="WRXN01000004">
    <property type="protein sequence ID" value="MVT09060.1"/>
    <property type="molecule type" value="Genomic_DNA"/>
</dbReference>
<dbReference type="AlphaFoldDB" id="A0A7K1U3Z9"/>
<gene>
    <name evidence="1" type="ORF">GO493_12380</name>
</gene>
<keyword evidence="2" id="KW-1185">Reference proteome</keyword>
<accession>A0A7K1U3Z9</accession>
<comment type="caution">
    <text evidence="1">The sequence shown here is derived from an EMBL/GenBank/DDBJ whole genome shotgun (WGS) entry which is preliminary data.</text>
</comment>
<evidence type="ECO:0000313" key="1">
    <source>
        <dbReference type="EMBL" id="MVT09060.1"/>
    </source>
</evidence>
<reference evidence="1 2" key="1">
    <citation type="submission" date="2019-12" db="EMBL/GenBank/DDBJ databases">
        <title>Chitinophaga sp. strain ysch24 (GDMCC 1.1355), whole genome shotgun sequence.</title>
        <authorList>
            <person name="Zhang X."/>
        </authorList>
    </citation>
    <scope>NUCLEOTIDE SEQUENCE [LARGE SCALE GENOMIC DNA]</scope>
    <source>
        <strain evidence="2">ysch24</strain>
    </source>
</reference>
<dbReference type="InterPro" id="IPR053865">
    <property type="entry name" value="DUF6934"/>
</dbReference>
<protein>
    <submittedName>
        <fullName evidence="1">Uncharacterized protein</fullName>
    </submittedName>
</protein>
<proteinExistence type="predicted"/>
<sequence>MNKEKYPFKTNNSHANFEFESHGPKGRIKKIIEYYEIGKMADETPILNLGFGDWDDALQTVGDLTISNNADRDKILATVASTVLDVTDHFGNVAIYAKGSTPARTRLYQMGINANIKEIETLFNILGLTSSGWENLQQGVNYTEFLVTRKKHKFE</sequence>
<dbReference type="Proteomes" id="UP000461730">
    <property type="component" value="Unassembled WGS sequence"/>
</dbReference>